<dbReference type="InterPro" id="IPR003033">
    <property type="entry name" value="SCP2_sterol-bd_dom"/>
</dbReference>
<dbReference type="GO" id="GO:0006744">
    <property type="term" value="P:ubiquinone biosynthetic process"/>
    <property type="evidence" value="ECO:0007669"/>
    <property type="project" value="UniProtKB-UniRule"/>
</dbReference>
<dbReference type="STRING" id="1080227.A8L45_09475"/>
<dbReference type="EMBL" id="LYBM01000014">
    <property type="protein sequence ID" value="ODA33644.1"/>
    <property type="molecule type" value="Genomic_DNA"/>
</dbReference>
<dbReference type="SUPFAM" id="SSF55718">
    <property type="entry name" value="SCP-like"/>
    <property type="match status" value="1"/>
</dbReference>
<dbReference type="AlphaFoldDB" id="A0A1C3EK80"/>
<evidence type="ECO:0000313" key="3">
    <source>
        <dbReference type="EMBL" id="ODA33644.1"/>
    </source>
</evidence>
<organism evidence="3 4">
    <name type="scientific">Veronia pacifica</name>
    <dbReference type="NCBI Taxonomy" id="1080227"/>
    <lineage>
        <taxon>Bacteria</taxon>
        <taxon>Pseudomonadati</taxon>
        <taxon>Pseudomonadota</taxon>
        <taxon>Gammaproteobacteria</taxon>
        <taxon>Vibrionales</taxon>
        <taxon>Vibrionaceae</taxon>
        <taxon>Veronia</taxon>
    </lineage>
</organism>
<gene>
    <name evidence="1" type="primary">ubiT</name>
    <name evidence="3" type="ORF">A8L45_09475</name>
</gene>
<protein>
    <recommendedName>
        <fullName evidence="1">Ubiquinone biosynthesis accessory factor UbiT</fullName>
    </recommendedName>
</protein>
<evidence type="ECO:0000313" key="4">
    <source>
        <dbReference type="Proteomes" id="UP000094936"/>
    </source>
</evidence>
<proteinExistence type="inferred from homology"/>
<keyword evidence="1" id="KW-0831">Ubiquinone biosynthesis</keyword>
<dbReference type="UniPathway" id="UPA00232"/>
<feature type="domain" description="SCP2" evidence="2">
    <location>
        <begin position="42"/>
        <end position="134"/>
    </location>
</feature>
<comment type="pathway">
    <text evidence="1">Cofactor biosynthesis; ubiquinone biosynthesis.</text>
</comment>
<evidence type="ECO:0000256" key="1">
    <source>
        <dbReference type="HAMAP-Rule" id="MF_02231"/>
    </source>
</evidence>
<dbReference type="HAMAP" id="MF_02231">
    <property type="entry name" value="UbiT"/>
    <property type="match status" value="1"/>
</dbReference>
<dbReference type="InterPro" id="IPR016830">
    <property type="entry name" value="UbiT"/>
</dbReference>
<keyword evidence="4" id="KW-1185">Reference proteome</keyword>
<dbReference type="Pfam" id="PF02036">
    <property type="entry name" value="SCP2"/>
    <property type="match status" value="1"/>
</dbReference>
<dbReference type="PIRSF" id="PIRSF025550">
    <property type="entry name" value="UCP025550_lpd_carrier"/>
    <property type="match status" value="1"/>
</dbReference>
<comment type="function">
    <text evidence="1">Required for O(2)-independent ubiquinone (coenzyme Q) biosynthesis. Likely functions as an accessory factor.</text>
</comment>
<comment type="similarity">
    <text evidence="1">Belongs to the UbiT family.</text>
</comment>
<reference evidence="3 4" key="1">
    <citation type="submission" date="2016-05" db="EMBL/GenBank/DDBJ databases">
        <title>Genomic Taxonomy of the Vibrionaceae.</title>
        <authorList>
            <person name="Gomez-Gil B."/>
            <person name="Enciso-Ibarra J."/>
        </authorList>
    </citation>
    <scope>NUCLEOTIDE SEQUENCE [LARGE SCALE GENOMIC DNA]</scope>
    <source>
        <strain evidence="3 4">CAIM 1920</strain>
    </source>
</reference>
<dbReference type="Proteomes" id="UP000094936">
    <property type="component" value="Unassembled WGS sequence"/>
</dbReference>
<dbReference type="InterPro" id="IPR036527">
    <property type="entry name" value="SCP2_sterol-bd_dom_sf"/>
</dbReference>
<comment type="caution">
    <text evidence="3">The sequence shown here is derived from an EMBL/GenBank/DDBJ whole genome shotgun (WGS) entry which is preliminary data.</text>
</comment>
<dbReference type="RefSeq" id="WP_068901679.1">
    <property type="nucleotide sequence ID" value="NZ_JBHUIF010000031.1"/>
</dbReference>
<sequence length="184" mass="20714">MISTIHTQLVTHTPAAFRLPLQLTPHFVQREILVQALQHIFREALEDGDFTFLKGRWLEIHITDIDTRCVIGYKEGSLISSHTAKKPDVSMKANLNDLILLAARKEDPDTLFFQRRLMIEGDTELGLEVKNLLDSIELDSLPSVLKHGLVTLADFIHKGLHAQAKGIQNNDAHQNGSTCRYPSN</sequence>
<name>A0A1C3EK80_9GAMM</name>
<dbReference type="OrthoDB" id="5292463at2"/>
<dbReference type="Gene3D" id="3.30.1050.10">
    <property type="entry name" value="SCP2 sterol-binding domain"/>
    <property type="match status" value="1"/>
</dbReference>
<evidence type="ECO:0000259" key="2">
    <source>
        <dbReference type="Pfam" id="PF02036"/>
    </source>
</evidence>
<accession>A0A1C3EK80</accession>